<accession>R0FX68</accession>
<reference evidence="14" key="1">
    <citation type="journal article" date="2013" name="Nat. Genet.">
        <title>The Capsella rubella genome and the genomic consequences of rapid mating system evolution.</title>
        <authorList>
            <person name="Slotte T."/>
            <person name="Hazzouri K.M."/>
            <person name="Agren J.A."/>
            <person name="Koenig D."/>
            <person name="Maumus F."/>
            <person name="Guo Y.L."/>
            <person name="Steige K."/>
            <person name="Platts A.E."/>
            <person name="Escobar J.S."/>
            <person name="Newman L.K."/>
            <person name="Wang W."/>
            <person name="Mandakova T."/>
            <person name="Vello E."/>
            <person name="Smith L.M."/>
            <person name="Henz S.R."/>
            <person name="Steffen J."/>
            <person name="Takuno S."/>
            <person name="Brandvain Y."/>
            <person name="Coop G."/>
            <person name="Andolfatto P."/>
            <person name="Hu T.T."/>
            <person name="Blanchette M."/>
            <person name="Clark R.M."/>
            <person name="Quesneville H."/>
            <person name="Nordborg M."/>
            <person name="Gaut B.S."/>
            <person name="Lysak M.A."/>
            <person name="Jenkins J."/>
            <person name="Grimwood J."/>
            <person name="Chapman J."/>
            <person name="Prochnik S."/>
            <person name="Shu S."/>
            <person name="Rokhsar D."/>
            <person name="Schmutz J."/>
            <person name="Weigel D."/>
            <person name="Wright S.I."/>
        </authorList>
    </citation>
    <scope>NUCLEOTIDE SEQUENCE [LARGE SCALE GENOMIC DNA]</scope>
    <source>
        <strain evidence="14">cv. Monte Gargano</strain>
    </source>
</reference>
<dbReference type="InterPro" id="IPR036236">
    <property type="entry name" value="Znf_C2H2_sf"/>
</dbReference>
<evidence type="ECO:0000256" key="8">
    <source>
        <dbReference type="ARBA" id="ARBA00023242"/>
    </source>
</evidence>
<keyword evidence="2" id="KW-0479">Metal-binding</keyword>
<feature type="transmembrane region" description="Helical" evidence="11">
    <location>
        <begin position="54"/>
        <end position="83"/>
    </location>
</feature>
<dbReference type="Gene3D" id="3.30.160.60">
    <property type="entry name" value="Classic Zinc Finger"/>
    <property type="match status" value="2"/>
</dbReference>
<dbReference type="Pfam" id="PF13912">
    <property type="entry name" value="zf-C2H2_6"/>
    <property type="match status" value="2"/>
</dbReference>
<dbReference type="STRING" id="81985.R0FX68"/>
<dbReference type="eggNOG" id="KOG1721">
    <property type="taxonomic scope" value="Eukaryota"/>
</dbReference>
<keyword evidence="5" id="KW-0862">Zinc</keyword>
<evidence type="ECO:0000256" key="10">
    <source>
        <dbReference type="SAM" id="MobiDB-lite"/>
    </source>
</evidence>
<dbReference type="GO" id="GO:0005634">
    <property type="term" value="C:nucleus"/>
    <property type="evidence" value="ECO:0007669"/>
    <property type="project" value="UniProtKB-SubCell"/>
</dbReference>
<dbReference type="Proteomes" id="UP000029121">
    <property type="component" value="Unassembled WGS sequence"/>
</dbReference>
<gene>
    <name evidence="13" type="ORF">CARUB_v10023420mg</name>
</gene>
<evidence type="ECO:0000256" key="1">
    <source>
        <dbReference type="ARBA" id="ARBA00004123"/>
    </source>
</evidence>
<keyword evidence="7" id="KW-0804">Transcription</keyword>
<dbReference type="PANTHER" id="PTHR26374:SF421">
    <property type="entry name" value="ZINC FINGER PROTEIN ZAT5"/>
    <property type="match status" value="1"/>
</dbReference>
<evidence type="ECO:0000259" key="12">
    <source>
        <dbReference type="PROSITE" id="PS50157"/>
    </source>
</evidence>
<organism evidence="13 14">
    <name type="scientific">Capsella rubella</name>
    <dbReference type="NCBI Taxonomy" id="81985"/>
    <lineage>
        <taxon>Eukaryota</taxon>
        <taxon>Viridiplantae</taxon>
        <taxon>Streptophyta</taxon>
        <taxon>Embryophyta</taxon>
        <taxon>Tracheophyta</taxon>
        <taxon>Spermatophyta</taxon>
        <taxon>Magnoliopsida</taxon>
        <taxon>eudicotyledons</taxon>
        <taxon>Gunneridae</taxon>
        <taxon>Pentapetalae</taxon>
        <taxon>rosids</taxon>
        <taxon>malvids</taxon>
        <taxon>Brassicales</taxon>
        <taxon>Brassicaceae</taxon>
        <taxon>Camelineae</taxon>
        <taxon>Capsella</taxon>
    </lineage>
</organism>
<evidence type="ECO:0000256" key="9">
    <source>
        <dbReference type="PROSITE-ProRule" id="PRU00042"/>
    </source>
</evidence>
<keyword evidence="4 9" id="KW-0863">Zinc-finger</keyword>
<dbReference type="AlphaFoldDB" id="R0FX68"/>
<evidence type="ECO:0000256" key="11">
    <source>
        <dbReference type="SAM" id="Phobius"/>
    </source>
</evidence>
<feature type="compositionally biased region" description="Polar residues" evidence="10">
    <location>
        <begin position="244"/>
        <end position="254"/>
    </location>
</feature>
<feature type="region of interest" description="Disordered" evidence="10">
    <location>
        <begin position="217"/>
        <end position="254"/>
    </location>
</feature>
<keyword evidence="8" id="KW-0539">Nucleus</keyword>
<dbReference type="PROSITE" id="PS00028">
    <property type="entry name" value="ZINC_FINGER_C2H2_1"/>
    <property type="match status" value="2"/>
</dbReference>
<feature type="transmembrane region" description="Helical" evidence="11">
    <location>
        <begin position="20"/>
        <end position="42"/>
    </location>
</feature>
<dbReference type="SMART" id="SM00355">
    <property type="entry name" value="ZnF_C2H2"/>
    <property type="match status" value="2"/>
</dbReference>
<dbReference type="PANTHER" id="PTHR26374">
    <property type="entry name" value="ZINC FINGER PROTEIN ZAT5"/>
    <property type="match status" value="1"/>
</dbReference>
<comment type="subcellular location">
    <subcellularLocation>
        <location evidence="1">Nucleus</location>
    </subcellularLocation>
</comment>
<name>R0FX68_9BRAS</name>
<proteinExistence type="predicted"/>
<keyword evidence="3" id="KW-0677">Repeat</keyword>
<evidence type="ECO:0000256" key="7">
    <source>
        <dbReference type="ARBA" id="ARBA00023163"/>
    </source>
</evidence>
<dbReference type="EMBL" id="KB870808">
    <property type="protein sequence ID" value="EOA27301.1"/>
    <property type="molecule type" value="Genomic_DNA"/>
</dbReference>
<keyword evidence="11" id="KW-0472">Membrane</keyword>
<dbReference type="SUPFAM" id="SSF57667">
    <property type="entry name" value="beta-beta-alpha zinc fingers"/>
    <property type="match status" value="1"/>
</dbReference>
<evidence type="ECO:0000313" key="14">
    <source>
        <dbReference type="Proteomes" id="UP000029121"/>
    </source>
</evidence>
<protein>
    <recommendedName>
        <fullName evidence="12">C2H2-type domain-containing protein</fullName>
    </recommendedName>
</protein>
<evidence type="ECO:0000256" key="5">
    <source>
        <dbReference type="ARBA" id="ARBA00022833"/>
    </source>
</evidence>
<dbReference type="GO" id="GO:0008270">
    <property type="term" value="F:zinc ion binding"/>
    <property type="evidence" value="ECO:0007669"/>
    <property type="project" value="UniProtKB-KW"/>
</dbReference>
<feature type="domain" description="C2H2-type" evidence="12">
    <location>
        <begin position="280"/>
        <end position="302"/>
    </location>
</feature>
<feature type="domain" description="C2H2-type" evidence="12">
    <location>
        <begin position="202"/>
        <end position="229"/>
    </location>
</feature>
<keyword evidence="11" id="KW-1133">Transmembrane helix</keyword>
<evidence type="ECO:0000256" key="6">
    <source>
        <dbReference type="ARBA" id="ARBA00023015"/>
    </source>
</evidence>
<dbReference type="InterPro" id="IPR013087">
    <property type="entry name" value="Znf_C2H2_type"/>
</dbReference>
<keyword evidence="6" id="KW-0805">Transcription regulation</keyword>
<evidence type="ECO:0000256" key="4">
    <source>
        <dbReference type="ARBA" id="ARBA00022771"/>
    </source>
</evidence>
<evidence type="ECO:0000256" key="3">
    <source>
        <dbReference type="ARBA" id="ARBA00022737"/>
    </source>
</evidence>
<dbReference type="PROSITE" id="PS50157">
    <property type="entry name" value="ZINC_FINGER_C2H2_2"/>
    <property type="match status" value="2"/>
</dbReference>
<evidence type="ECO:0000256" key="2">
    <source>
        <dbReference type="ARBA" id="ARBA00022723"/>
    </source>
</evidence>
<keyword evidence="14" id="KW-1185">Reference proteome</keyword>
<evidence type="ECO:0000313" key="13">
    <source>
        <dbReference type="EMBL" id="EOA27301.1"/>
    </source>
</evidence>
<keyword evidence="11" id="KW-0812">Transmembrane</keyword>
<sequence length="382" mass="41915">MVMEFGRENAEVSGNGPTIVFFTASLLSSSHLFSLVSSLHIIKTPKVSFFSLYFRVFLNLVCFLIGFLIFLNCSFFFFLLLYLDMMMGQDEVGSDQTQIIKGKRTKRQRSSSTFVVTAATTTTTVTSTSSSVGGSGGRAVSDEYNSAVSSPVSTDCTQEEEDMAICLIMLARGTVLPSPDLKNSRKPHQKISSDQNSSFYVYECKTCNRTFSSFQALGGHRASHKKPRTSTSTDEKTRSPLMQPKSSLSEEGQNSLFKVSGSALPSQASNIIINKANKVHECSICGSEFTSGQALGGHMRRHRTAVTAASPVAATTTVEVISRNSSEEEEENIEINLSRSMEQQRKYLPLDLNLPAPEDDLRESKFQGIVFSATPALIDCHY</sequence>